<evidence type="ECO:0000313" key="2">
    <source>
        <dbReference type="Proteomes" id="UP000006052"/>
    </source>
</evidence>
<proteinExistence type="predicted"/>
<sequence length="111" mass="13571">MQCYLCIIRQEDFQFSFFIVIFKMFYIRYFKYFVGFLPFLYYRIGYTICIDNDFSSVRRQSTGKTNLVQCYYQENESSDYKNNGSTRRAKYSGTAYSYTEWINERHDNHTD</sequence>
<dbReference type="KEGG" id="afd:Alfi_0406"/>
<accession>I3YII4</accession>
<protein>
    <submittedName>
        <fullName evidence="1">Uncharacterized protein</fullName>
    </submittedName>
</protein>
<dbReference type="Proteomes" id="UP000006052">
    <property type="component" value="Chromosome"/>
</dbReference>
<gene>
    <name evidence="1" type="ordered locus">Alfi_0406</name>
</gene>
<name>I3YII4_ALIFI</name>
<dbReference type="HOGENOM" id="CLU_2152983_0_0_10"/>
<reference evidence="2" key="1">
    <citation type="journal article" date="2013" name="Stand. Genomic Sci.">
        <title>Complete genome sequence of the bile-resistant pigment-producing anaerobe Alistipes finegoldii type strain (AHN2437(T)).</title>
        <authorList>
            <person name="Mavromatis K."/>
            <person name="Stackebrandt E."/>
            <person name="Munk C."/>
            <person name="Lapidus A."/>
            <person name="Nolan M."/>
            <person name="Lucas S."/>
            <person name="Hammon N."/>
            <person name="Deshpande S."/>
            <person name="Cheng J.F."/>
            <person name="Tapia R."/>
            <person name="Goodwin L.A."/>
            <person name="Pitluck S."/>
            <person name="Liolios K."/>
            <person name="Pagani I."/>
            <person name="Ivanova N."/>
            <person name="Mikhailova N."/>
            <person name="Huntemann M."/>
            <person name="Pati A."/>
            <person name="Chen A."/>
            <person name="Palaniappan K."/>
            <person name="Land M."/>
            <person name="Hauser L."/>
            <person name="Rohde M."/>
            <person name="Gronow S."/>
            <person name="Goker M."/>
            <person name="Detter J.C."/>
            <person name="Bristow J."/>
            <person name="Eisen J.A."/>
            <person name="Markowitz V."/>
            <person name="Hugenholtz P."/>
            <person name="Kyrpides N.C."/>
            <person name="Klenk H.P."/>
            <person name="Woyke T."/>
        </authorList>
    </citation>
    <scope>NUCLEOTIDE SEQUENCE</scope>
    <source>
        <strain evidence="2">DSM 17242 / JCM 16770 / AHN 2437 / CCUG 46020 / CIP 107999</strain>
    </source>
</reference>
<organism evidence="1 2">
    <name type="scientific">Alistipes finegoldii (strain DSM 17242 / JCM 16770 / CCUG 46020 / CIP 107999 / KCTC 15236 / AHN 2437)</name>
    <dbReference type="NCBI Taxonomy" id="679935"/>
    <lineage>
        <taxon>Bacteria</taxon>
        <taxon>Pseudomonadati</taxon>
        <taxon>Bacteroidota</taxon>
        <taxon>Bacteroidia</taxon>
        <taxon>Bacteroidales</taxon>
        <taxon>Rikenellaceae</taxon>
        <taxon>Alistipes</taxon>
    </lineage>
</organism>
<evidence type="ECO:0000313" key="1">
    <source>
        <dbReference type="EMBL" id="AFL76802.1"/>
    </source>
</evidence>
<dbReference type="EMBL" id="CP003274">
    <property type="protein sequence ID" value="AFL76802.1"/>
    <property type="molecule type" value="Genomic_DNA"/>
</dbReference>
<dbReference type="AlphaFoldDB" id="I3YII4"/>
<dbReference type="STRING" id="679935.Alfi_0406"/>